<organism evidence="1">
    <name type="scientific">marine sediment metagenome</name>
    <dbReference type="NCBI Taxonomy" id="412755"/>
    <lineage>
        <taxon>unclassified sequences</taxon>
        <taxon>metagenomes</taxon>
        <taxon>ecological metagenomes</taxon>
    </lineage>
</organism>
<sequence>QSLWSGLLGLWSETTVVHTGPPDAASPPAEEAAVDVSPGPWWFDYPDPWQWQFDGTWLARAELDHTLASLEPADDWMTVVHWALLHPEEE</sequence>
<dbReference type="AlphaFoldDB" id="X0ZU64"/>
<reference evidence="1" key="1">
    <citation type="journal article" date="2014" name="Front. Microbiol.">
        <title>High frequency of phylogenetically diverse reductive dehalogenase-homologous genes in deep subseafloor sedimentary metagenomes.</title>
        <authorList>
            <person name="Kawai M."/>
            <person name="Futagami T."/>
            <person name="Toyoda A."/>
            <person name="Takaki Y."/>
            <person name="Nishi S."/>
            <person name="Hori S."/>
            <person name="Arai W."/>
            <person name="Tsubouchi T."/>
            <person name="Morono Y."/>
            <person name="Uchiyama I."/>
            <person name="Ito T."/>
            <person name="Fujiyama A."/>
            <person name="Inagaki F."/>
            <person name="Takami H."/>
        </authorList>
    </citation>
    <scope>NUCLEOTIDE SEQUENCE</scope>
    <source>
        <strain evidence="1">Expedition CK06-06</strain>
    </source>
</reference>
<accession>X0ZU64</accession>
<protein>
    <submittedName>
        <fullName evidence="1">Uncharacterized protein</fullName>
    </submittedName>
</protein>
<feature type="non-terminal residue" evidence="1">
    <location>
        <position position="1"/>
    </location>
</feature>
<comment type="caution">
    <text evidence="1">The sequence shown here is derived from an EMBL/GenBank/DDBJ whole genome shotgun (WGS) entry which is preliminary data.</text>
</comment>
<evidence type="ECO:0000313" key="1">
    <source>
        <dbReference type="EMBL" id="GAG51721.1"/>
    </source>
</evidence>
<proteinExistence type="predicted"/>
<name>X0ZU64_9ZZZZ</name>
<gene>
    <name evidence="1" type="ORF">S01H1_75806</name>
</gene>
<dbReference type="EMBL" id="BARS01050826">
    <property type="protein sequence ID" value="GAG51721.1"/>
    <property type="molecule type" value="Genomic_DNA"/>
</dbReference>